<dbReference type="HOGENOM" id="CLU_573709_0_0_1"/>
<feature type="region of interest" description="Disordered" evidence="1">
    <location>
        <begin position="137"/>
        <end position="201"/>
    </location>
</feature>
<sequence length="476" mass="53480">MSYSYERSSKTLNEAYYSDSDDDECDSYRNLSSLTHDSVAKYEDAKPSRTPYLGGPSFARADPSYARADPEQNLIANQRLPPMKEPRYLPSTHSRSNYRDRPCYFPNNYDQPRIEVPGDRRATLLGRSKDEIFADLQRVLNGGRNRTPRDDTPSMISDDSSPSPSTPSIASLPVSPCRDDPSPPSHIEPQEYPQGYEYGHKSHDSAENALVSFTQHMHIEPRKSVAQARVPSHYPIQFESSFAQAKTPSLHTAQIGHSPPTIVATRSTPQAEPSPYFYSFHAEPPRAIRMIEPSRNLALMPPPSQGTEPQARVIESPPKSMAPRPTPQPANQIEHPKMVANPPVRLRPLAPRIIMTDAITERRNTETRTTETPIVEPRITPTHFLRADVAKVSSNKVDTSMLNLLADSALGNNHDDEGVEGHNESSYLPPIKRQKAQNLEKPPRPPPQKKRGSRGMILTKDIWFLYLCHAIDMREI</sequence>
<accession>A0A0C2XRJ8</accession>
<dbReference type="AlphaFoldDB" id="A0A0C2XRJ8"/>
<feature type="region of interest" description="Disordered" evidence="1">
    <location>
        <begin position="42"/>
        <end position="115"/>
    </location>
</feature>
<feature type="region of interest" description="Disordered" evidence="1">
    <location>
        <begin position="413"/>
        <end position="453"/>
    </location>
</feature>
<evidence type="ECO:0000313" key="3">
    <source>
        <dbReference type="Proteomes" id="UP000053424"/>
    </source>
</evidence>
<reference evidence="2 3" key="1">
    <citation type="submission" date="2014-04" db="EMBL/GenBank/DDBJ databases">
        <authorList>
            <consortium name="DOE Joint Genome Institute"/>
            <person name="Kuo A."/>
            <person name="Gay G."/>
            <person name="Dore J."/>
            <person name="Kohler A."/>
            <person name="Nagy L.G."/>
            <person name="Floudas D."/>
            <person name="Copeland A."/>
            <person name="Barry K.W."/>
            <person name="Cichocki N."/>
            <person name="Veneault-Fourrey C."/>
            <person name="LaButti K."/>
            <person name="Lindquist E.A."/>
            <person name="Lipzen A."/>
            <person name="Lundell T."/>
            <person name="Morin E."/>
            <person name="Murat C."/>
            <person name="Sun H."/>
            <person name="Tunlid A."/>
            <person name="Henrissat B."/>
            <person name="Grigoriev I.V."/>
            <person name="Hibbett D.S."/>
            <person name="Martin F."/>
            <person name="Nordberg H.P."/>
            <person name="Cantor M.N."/>
            <person name="Hua S.X."/>
        </authorList>
    </citation>
    <scope>NUCLEOTIDE SEQUENCE [LARGE SCALE GENOMIC DNA]</scope>
    <source>
        <strain evidence="3">h7</strain>
    </source>
</reference>
<reference evidence="3" key="2">
    <citation type="submission" date="2015-01" db="EMBL/GenBank/DDBJ databases">
        <title>Evolutionary Origins and Diversification of the Mycorrhizal Mutualists.</title>
        <authorList>
            <consortium name="DOE Joint Genome Institute"/>
            <consortium name="Mycorrhizal Genomics Consortium"/>
            <person name="Kohler A."/>
            <person name="Kuo A."/>
            <person name="Nagy L.G."/>
            <person name="Floudas D."/>
            <person name="Copeland A."/>
            <person name="Barry K.W."/>
            <person name="Cichocki N."/>
            <person name="Veneault-Fourrey C."/>
            <person name="LaButti K."/>
            <person name="Lindquist E.A."/>
            <person name="Lipzen A."/>
            <person name="Lundell T."/>
            <person name="Morin E."/>
            <person name="Murat C."/>
            <person name="Riley R."/>
            <person name="Ohm R."/>
            <person name="Sun H."/>
            <person name="Tunlid A."/>
            <person name="Henrissat B."/>
            <person name="Grigoriev I.V."/>
            <person name="Hibbett D.S."/>
            <person name="Martin F."/>
        </authorList>
    </citation>
    <scope>NUCLEOTIDE SEQUENCE [LARGE SCALE GENOMIC DNA]</scope>
    <source>
        <strain evidence="3">h7</strain>
    </source>
</reference>
<gene>
    <name evidence="2" type="ORF">M413DRAFT_11741</name>
</gene>
<keyword evidence="3" id="KW-1185">Reference proteome</keyword>
<feature type="compositionally biased region" description="Low complexity" evidence="1">
    <location>
        <begin position="153"/>
        <end position="169"/>
    </location>
</feature>
<dbReference type="Proteomes" id="UP000053424">
    <property type="component" value="Unassembled WGS sequence"/>
</dbReference>
<organism evidence="2 3">
    <name type="scientific">Hebeloma cylindrosporum</name>
    <dbReference type="NCBI Taxonomy" id="76867"/>
    <lineage>
        <taxon>Eukaryota</taxon>
        <taxon>Fungi</taxon>
        <taxon>Dikarya</taxon>
        <taxon>Basidiomycota</taxon>
        <taxon>Agaricomycotina</taxon>
        <taxon>Agaricomycetes</taxon>
        <taxon>Agaricomycetidae</taxon>
        <taxon>Agaricales</taxon>
        <taxon>Agaricineae</taxon>
        <taxon>Hymenogastraceae</taxon>
        <taxon>Hebeloma</taxon>
    </lineage>
</organism>
<name>A0A0C2XRJ8_HEBCY</name>
<evidence type="ECO:0000256" key="1">
    <source>
        <dbReference type="SAM" id="MobiDB-lite"/>
    </source>
</evidence>
<evidence type="ECO:0000313" key="2">
    <source>
        <dbReference type="EMBL" id="KIM40268.1"/>
    </source>
</evidence>
<protein>
    <submittedName>
        <fullName evidence="2">Uncharacterized protein</fullName>
    </submittedName>
</protein>
<feature type="compositionally biased region" description="Basic and acidic residues" evidence="1">
    <location>
        <begin position="413"/>
        <end position="423"/>
    </location>
</feature>
<dbReference type="EMBL" id="KN831783">
    <property type="protein sequence ID" value="KIM40268.1"/>
    <property type="molecule type" value="Genomic_DNA"/>
</dbReference>
<proteinExistence type="predicted"/>